<name>A0AAW1RV70_9CHLO</name>
<gene>
    <name evidence="1" type="ORF">WJX74_003329</name>
</gene>
<protein>
    <submittedName>
        <fullName evidence="1">Uncharacterized protein</fullName>
    </submittedName>
</protein>
<evidence type="ECO:0000313" key="1">
    <source>
        <dbReference type="EMBL" id="KAK9837698.1"/>
    </source>
</evidence>
<keyword evidence="2" id="KW-1185">Reference proteome</keyword>
<accession>A0AAW1RV70</accession>
<proteinExistence type="predicted"/>
<organism evidence="1 2">
    <name type="scientific">Apatococcus lobatus</name>
    <dbReference type="NCBI Taxonomy" id="904363"/>
    <lineage>
        <taxon>Eukaryota</taxon>
        <taxon>Viridiplantae</taxon>
        <taxon>Chlorophyta</taxon>
        <taxon>core chlorophytes</taxon>
        <taxon>Trebouxiophyceae</taxon>
        <taxon>Chlorellales</taxon>
        <taxon>Chlorellaceae</taxon>
        <taxon>Apatococcus</taxon>
    </lineage>
</organism>
<sequence>MVTDISVQKSSDIISVPPALDKQVLLLPPVEGSGSETLLVPGLLTLWLSRSTSSMRAANLGRAEAFNLRQFNCVHMLSFSSKMAELHALSGL</sequence>
<dbReference type="EMBL" id="JALJOS010000006">
    <property type="protein sequence ID" value="KAK9837698.1"/>
    <property type="molecule type" value="Genomic_DNA"/>
</dbReference>
<comment type="caution">
    <text evidence="1">The sequence shown here is derived from an EMBL/GenBank/DDBJ whole genome shotgun (WGS) entry which is preliminary data.</text>
</comment>
<dbReference type="Proteomes" id="UP001438707">
    <property type="component" value="Unassembled WGS sequence"/>
</dbReference>
<evidence type="ECO:0000313" key="2">
    <source>
        <dbReference type="Proteomes" id="UP001438707"/>
    </source>
</evidence>
<dbReference type="AlphaFoldDB" id="A0AAW1RV70"/>
<reference evidence="1 2" key="1">
    <citation type="journal article" date="2024" name="Nat. Commun.">
        <title>Phylogenomics reveals the evolutionary origins of lichenization in chlorophyte algae.</title>
        <authorList>
            <person name="Puginier C."/>
            <person name="Libourel C."/>
            <person name="Otte J."/>
            <person name="Skaloud P."/>
            <person name="Haon M."/>
            <person name="Grisel S."/>
            <person name="Petersen M."/>
            <person name="Berrin J.G."/>
            <person name="Delaux P.M."/>
            <person name="Dal Grande F."/>
            <person name="Keller J."/>
        </authorList>
    </citation>
    <scope>NUCLEOTIDE SEQUENCE [LARGE SCALE GENOMIC DNA]</scope>
    <source>
        <strain evidence="1 2">SAG 2145</strain>
    </source>
</reference>